<keyword evidence="1" id="KW-0472">Membrane</keyword>
<reference evidence="2 3" key="1">
    <citation type="journal article" date="2016" name="Nat. Commun.">
        <title>Thousands of microbial genomes shed light on interconnected biogeochemical processes in an aquifer system.</title>
        <authorList>
            <person name="Anantharaman K."/>
            <person name="Brown C.T."/>
            <person name="Hug L.A."/>
            <person name="Sharon I."/>
            <person name="Castelle C.J."/>
            <person name="Probst A.J."/>
            <person name="Thomas B.C."/>
            <person name="Singh A."/>
            <person name="Wilkins M.J."/>
            <person name="Karaoz U."/>
            <person name="Brodie E.L."/>
            <person name="Williams K.H."/>
            <person name="Hubbard S.S."/>
            <person name="Banfield J.F."/>
        </authorList>
    </citation>
    <scope>NUCLEOTIDE SEQUENCE [LARGE SCALE GENOMIC DNA]</scope>
</reference>
<organism evidence="2 3">
    <name type="scientific">Candidatus Zambryskibacteria bacterium RIFCSPLOWO2_12_FULL_39_16</name>
    <dbReference type="NCBI Taxonomy" id="1802775"/>
    <lineage>
        <taxon>Bacteria</taxon>
        <taxon>Candidatus Zambryskiibacteriota</taxon>
    </lineage>
</organism>
<gene>
    <name evidence="2" type="ORF">A3G46_00810</name>
</gene>
<comment type="caution">
    <text evidence="2">The sequence shown here is derived from an EMBL/GenBank/DDBJ whole genome shotgun (WGS) entry which is preliminary data.</text>
</comment>
<accession>A0A1G2URK4</accession>
<sequence>MKDKNLKNRGFIQIVLVVVAALVLLKYVYDIDVVGFLTQGRFKELLDQFYKLGIEGWSKYKYIIIKVWSFFFDIIKDLVAKIK</sequence>
<evidence type="ECO:0000256" key="1">
    <source>
        <dbReference type="SAM" id="Phobius"/>
    </source>
</evidence>
<dbReference type="AlphaFoldDB" id="A0A1G2URK4"/>
<feature type="transmembrane region" description="Helical" evidence="1">
    <location>
        <begin position="12"/>
        <end position="29"/>
    </location>
</feature>
<keyword evidence="1" id="KW-0812">Transmembrane</keyword>
<dbReference type="EMBL" id="MHWS01000018">
    <property type="protein sequence ID" value="OHB12025.1"/>
    <property type="molecule type" value="Genomic_DNA"/>
</dbReference>
<keyword evidence="1" id="KW-1133">Transmembrane helix</keyword>
<evidence type="ECO:0000313" key="2">
    <source>
        <dbReference type="EMBL" id="OHB12025.1"/>
    </source>
</evidence>
<evidence type="ECO:0000313" key="3">
    <source>
        <dbReference type="Proteomes" id="UP000177276"/>
    </source>
</evidence>
<proteinExistence type="predicted"/>
<protein>
    <submittedName>
        <fullName evidence="2">Uncharacterized protein</fullName>
    </submittedName>
</protein>
<dbReference type="Proteomes" id="UP000177276">
    <property type="component" value="Unassembled WGS sequence"/>
</dbReference>
<name>A0A1G2URK4_9BACT</name>